<comment type="caution">
    <text evidence="1">The sequence shown here is derived from an EMBL/GenBank/DDBJ whole genome shotgun (WGS) entry which is preliminary data.</text>
</comment>
<dbReference type="PANTHER" id="PTHR31264:SF3">
    <property type="entry name" value="OS07G0554100 PROTEIN"/>
    <property type="match status" value="1"/>
</dbReference>
<evidence type="ECO:0000313" key="1">
    <source>
        <dbReference type="EMBL" id="KAG8099701.1"/>
    </source>
</evidence>
<dbReference type="EMBL" id="JAAALK010000079">
    <property type="protein sequence ID" value="KAG8099701.1"/>
    <property type="molecule type" value="Genomic_DNA"/>
</dbReference>
<dbReference type="EMBL" id="JAAALK010000079">
    <property type="protein sequence ID" value="KAG8099700.1"/>
    <property type="molecule type" value="Genomic_DNA"/>
</dbReference>
<dbReference type="AlphaFoldDB" id="A0A8J6C1A8"/>
<dbReference type="PANTHER" id="PTHR31264">
    <property type="entry name" value="OS07G0554500 PROTEIN-RELATED"/>
    <property type="match status" value="1"/>
</dbReference>
<evidence type="ECO:0000313" key="2">
    <source>
        <dbReference type="Proteomes" id="UP000729402"/>
    </source>
</evidence>
<protein>
    <recommendedName>
        <fullName evidence="3">F-box domain-containing protein</fullName>
    </recommendedName>
</protein>
<sequence>MESPAQPAPPALTDELLEEIFLRIGSPADLARTSAACVSFRRLITEPYFLRRYRSLHPPLFLGFVHLQGFEAAQPPHSSAPAARALARAADFSFDYLPPARSCHEGWRPCDARDGLVLLEGRPGRGSVGRVFKDLAACDPLSRRYVLLPPIPDALIASVQVQKQNVDIFETFLAPCDDEQETTFRVIGMAHCVSKLVVFVFSSDSGQWTLGASAKWDDLSSPADDYGLLWGRYFAYGCFFWKYNHRNELLMFDFSMMEFSTVNLPPNHEDENIVIVEAGEGRIGMLSDIEDGSCGPVYYSIRQNKGESAQEWLIENTVPLSMYHDYSTVGASEGYLLLCRIPKPGGDESGIEYFSLEVKTLRLERVSGMTLVYHVYPYLSFPPSMSPRRI</sequence>
<proteinExistence type="predicted"/>
<dbReference type="OrthoDB" id="685304at2759"/>
<dbReference type="Proteomes" id="UP000729402">
    <property type="component" value="Unassembled WGS sequence"/>
</dbReference>
<reference evidence="1" key="2">
    <citation type="submission" date="2021-02" db="EMBL/GenBank/DDBJ databases">
        <authorList>
            <person name="Kimball J.A."/>
            <person name="Haas M.W."/>
            <person name="Macchietto M."/>
            <person name="Kono T."/>
            <person name="Duquette J."/>
            <person name="Shao M."/>
        </authorList>
    </citation>
    <scope>NUCLEOTIDE SEQUENCE</scope>
    <source>
        <tissue evidence="1">Fresh leaf tissue</tissue>
    </source>
</reference>
<evidence type="ECO:0008006" key="3">
    <source>
        <dbReference type="Google" id="ProtNLM"/>
    </source>
</evidence>
<keyword evidence="2" id="KW-1185">Reference proteome</keyword>
<gene>
    <name evidence="1" type="ORF">GUJ93_ZPchr0013g34283</name>
</gene>
<name>A0A8J6C1A8_ZIZPA</name>
<reference evidence="1" key="1">
    <citation type="journal article" date="2021" name="bioRxiv">
        <title>Whole Genome Assembly and Annotation of Northern Wild Rice, Zizania palustris L., Supports a Whole Genome Duplication in the Zizania Genus.</title>
        <authorList>
            <person name="Haas M."/>
            <person name="Kono T."/>
            <person name="Macchietto M."/>
            <person name="Millas R."/>
            <person name="McGilp L."/>
            <person name="Shao M."/>
            <person name="Duquette J."/>
            <person name="Hirsch C.N."/>
            <person name="Kimball J."/>
        </authorList>
    </citation>
    <scope>NUCLEOTIDE SEQUENCE</scope>
    <source>
        <tissue evidence="1">Fresh leaf tissue</tissue>
    </source>
</reference>
<accession>A0A8J6C1A8</accession>
<organism evidence="1 2">
    <name type="scientific">Zizania palustris</name>
    <name type="common">Northern wild rice</name>
    <dbReference type="NCBI Taxonomy" id="103762"/>
    <lineage>
        <taxon>Eukaryota</taxon>
        <taxon>Viridiplantae</taxon>
        <taxon>Streptophyta</taxon>
        <taxon>Embryophyta</taxon>
        <taxon>Tracheophyta</taxon>
        <taxon>Spermatophyta</taxon>
        <taxon>Magnoliopsida</taxon>
        <taxon>Liliopsida</taxon>
        <taxon>Poales</taxon>
        <taxon>Poaceae</taxon>
        <taxon>BOP clade</taxon>
        <taxon>Oryzoideae</taxon>
        <taxon>Oryzeae</taxon>
        <taxon>Zizaniinae</taxon>
        <taxon>Zizania</taxon>
    </lineage>
</organism>